<evidence type="ECO:0000313" key="1">
    <source>
        <dbReference type="EMBL" id="PRP72902.1"/>
    </source>
</evidence>
<evidence type="ECO:0000313" key="2">
    <source>
        <dbReference type="Proteomes" id="UP000241769"/>
    </source>
</evidence>
<dbReference type="EMBL" id="MDYQ01000757">
    <property type="protein sequence ID" value="PRP72902.1"/>
    <property type="molecule type" value="Genomic_DNA"/>
</dbReference>
<gene>
    <name evidence="1" type="ORF">PROFUN_17044</name>
</gene>
<proteinExistence type="predicted"/>
<reference evidence="1 2" key="1">
    <citation type="journal article" date="2018" name="Genome Biol. Evol.">
        <title>Multiple Roots of Fruiting Body Formation in Amoebozoa.</title>
        <authorList>
            <person name="Hillmann F."/>
            <person name="Forbes G."/>
            <person name="Novohradska S."/>
            <person name="Ferling I."/>
            <person name="Riege K."/>
            <person name="Groth M."/>
            <person name="Westermann M."/>
            <person name="Marz M."/>
            <person name="Spaller T."/>
            <person name="Winckler T."/>
            <person name="Schaap P."/>
            <person name="Glockner G."/>
        </authorList>
    </citation>
    <scope>NUCLEOTIDE SEQUENCE [LARGE SCALE GENOMIC DNA]</scope>
    <source>
        <strain evidence="1 2">Jena</strain>
    </source>
</reference>
<dbReference type="AlphaFoldDB" id="A0A2P6MMI0"/>
<dbReference type="Proteomes" id="UP000241769">
    <property type="component" value="Unassembled WGS sequence"/>
</dbReference>
<protein>
    <submittedName>
        <fullName evidence="1">Uncharacterized protein</fullName>
    </submittedName>
</protein>
<dbReference type="InParanoid" id="A0A2P6MMI0"/>
<comment type="caution">
    <text evidence="1">The sequence shown here is derived from an EMBL/GenBank/DDBJ whole genome shotgun (WGS) entry which is preliminary data.</text>
</comment>
<organism evidence="1 2">
    <name type="scientific">Planoprotostelium fungivorum</name>
    <dbReference type="NCBI Taxonomy" id="1890364"/>
    <lineage>
        <taxon>Eukaryota</taxon>
        <taxon>Amoebozoa</taxon>
        <taxon>Evosea</taxon>
        <taxon>Variosea</taxon>
        <taxon>Cavosteliida</taxon>
        <taxon>Cavosteliaceae</taxon>
        <taxon>Planoprotostelium</taxon>
    </lineage>
</organism>
<accession>A0A2P6MMI0</accession>
<sequence length="45" mass="4890">MLGTTPSAGREVSGNTTKSSIRIHPLSQCQVLCGNLYTQIIRKTQ</sequence>
<name>A0A2P6MMI0_9EUKA</name>
<keyword evidence="2" id="KW-1185">Reference proteome</keyword>